<keyword evidence="4 6" id="KW-0472">Membrane</keyword>
<dbReference type="Pfam" id="PF10136">
    <property type="entry name" value="SpecificRecomb"/>
    <property type="match status" value="1"/>
</dbReference>
<feature type="transmembrane region" description="Helical" evidence="6">
    <location>
        <begin position="378"/>
        <end position="396"/>
    </location>
</feature>
<gene>
    <name evidence="7" type="ORF">ACFO3I_10985</name>
</gene>
<comment type="caution">
    <text evidence="7">The sequence shown here is derived from an EMBL/GenBank/DDBJ whole genome shotgun (WGS) entry which is preliminary data.</text>
</comment>
<accession>A0ABV9JMN7</accession>
<keyword evidence="3 6" id="KW-1133">Transmembrane helix</keyword>
<feature type="transmembrane region" description="Helical" evidence="6">
    <location>
        <begin position="480"/>
        <end position="504"/>
    </location>
</feature>
<feature type="transmembrane region" description="Helical" evidence="6">
    <location>
        <begin position="543"/>
        <end position="564"/>
    </location>
</feature>
<reference evidence="8" key="1">
    <citation type="journal article" date="2019" name="Int. J. Syst. Evol. Microbiol.">
        <title>The Global Catalogue of Microorganisms (GCM) 10K type strain sequencing project: providing services to taxonomists for standard genome sequencing and annotation.</title>
        <authorList>
            <consortium name="The Broad Institute Genomics Platform"/>
            <consortium name="The Broad Institute Genome Sequencing Center for Infectious Disease"/>
            <person name="Wu L."/>
            <person name="Ma J."/>
        </authorList>
    </citation>
    <scope>NUCLEOTIDE SEQUENCE [LARGE SCALE GENOMIC DNA]</scope>
    <source>
        <strain evidence="8">DT28</strain>
    </source>
</reference>
<feature type="transmembrane region" description="Helical" evidence="6">
    <location>
        <begin position="338"/>
        <end position="358"/>
    </location>
</feature>
<evidence type="ECO:0000256" key="1">
    <source>
        <dbReference type="ARBA" id="ARBA00004141"/>
    </source>
</evidence>
<evidence type="ECO:0000256" key="2">
    <source>
        <dbReference type="ARBA" id="ARBA00022692"/>
    </source>
</evidence>
<name>A0ABV9JMN7_9GAMM</name>
<dbReference type="InterPro" id="IPR023271">
    <property type="entry name" value="Aquaporin-like"/>
</dbReference>
<evidence type="ECO:0000313" key="7">
    <source>
        <dbReference type="EMBL" id="MFC4655537.1"/>
    </source>
</evidence>
<organism evidence="7 8">
    <name type="scientific">Rheinheimera marina</name>
    <dbReference type="NCBI Taxonomy" id="1774958"/>
    <lineage>
        <taxon>Bacteria</taxon>
        <taxon>Pseudomonadati</taxon>
        <taxon>Pseudomonadota</taxon>
        <taxon>Gammaproteobacteria</taxon>
        <taxon>Chromatiales</taxon>
        <taxon>Chromatiaceae</taxon>
        <taxon>Rheinheimera</taxon>
    </lineage>
</organism>
<dbReference type="PIRSF" id="PIRSF015380">
    <property type="entry name" value="Site-sp_rcmb"/>
    <property type="match status" value="1"/>
</dbReference>
<evidence type="ECO:0000256" key="4">
    <source>
        <dbReference type="ARBA" id="ARBA00023136"/>
    </source>
</evidence>
<protein>
    <submittedName>
        <fullName evidence="7">Site-specific recombinase</fullName>
    </submittedName>
</protein>
<dbReference type="RefSeq" id="WP_377334032.1">
    <property type="nucleotide sequence ID" value="NZ_JBHSGB010000010.1"/>
</dbReference>
<evidence type="ECO:0000313" key="8">
    <source>
        <dbReference type="Proteomes" id="UP001595962"/>
    </source>
</evidence>
<sequence length="692" mass="76766">MTTSSAVSVLRSLAGQTDGQLVASQLVHWLSEQHFGFEQKSRAAKFEEAMASNPKHAAQLAALLFQWICQTHLYPALVSLGIFSRRGFFREMASRIYEKMNPAPKDFADLKDVLVQLFKSSDHEEWLERGGADELVQVLLDLASYCPAEVMQNLQLHCREETLYALEMLGIWVAAEEIEPELMRMDKRLISIDSPFIALHREMTLFVEQGKRQLAETELPCYDLAHFDVMLRQCRDQVDRLRRRGAGVGSSVSVAHLLERLEQTLDRIELLVAVWREADPELWQQKLFVVLRTLVTAGIEKNSVSALWRSSSQMLSKSITVNKSGHGEHYIARTKSQFFHLVKSAAGAGVIIALMALLKICIESQGYSPFHNAALVSLNYGLGFVLIHMLGFTVATKQPAMTAASFASEVERGENGRAVHKKLAGLLIDVNRSQWAAVWGNVTIAVLTACAIAGLAWWWQGQPLLNAEQVRYQLNAVSPLAGSLFFAAIAGVWLFCSGLIAGFFENRANYLDLRVRLYQHPGLKQILPERARKRFAAYMHQHYGALAGNFFFGILLGMTGYIGYLSGLPLDIRHVAFASANLGYSTVSGDLSVLSFVMHLLLVLLIGFVNLWVSFTLALAVALRARGSRLSRIPALLKSVLEQARQNPVQLFLPLPATIKPATETGKAAAETNKVASAEMKEPETTESGQVQ</sequence>
<feature type="region of interest" description="Disordered" evidence="5">
    <location>
        <begin position="664"/>
        <end position="692"/>
    </location>
</feature>
<keyword evidence="2 6" id="KW-0812">Transmembrane</keyword>
<evidence type="ECO:0000256" key="6">
    <source>
        <dbReference type="SAM" id="Phobius"/>
    </source>
</evidence>
<evidence type="ECO:0000256" key="3">
    <source>
        <dbReference type="ARBA" id="ARBA00022989"/>
    </source>
</evidence>
<proteinExistence type="predicted"/>
<feature type="transmembrane region" description="Helical" evidence="6">
    <location>
        <begin position="60"/>
        <end position="83"/>
    </location>
</feature>
<keyword evidence="8" id="KW-1185">Reference proteome</keyword>
<dbReference type="EMBL" id="JBHSGB010000010">
    <property type="protein sequence ID" value="MFC4655537.1"/>
    <property type="molecule type" value="Genomic_DNA"/>
</dbReference>
<dbReference type="Gene3D" id="1.20.1080.10">
    <property type="entry name" value="Glycerol uptake facilitator protein"/>
    <property type="match status" value="1"/>
</dbReference>
<dbReference type="InterPro" id="IPR011385">
    <property type="entry name" value="Site-sp_rcmbase"/>
</dbReference>
<comment type="subcellular location">
    <subcellularLocation>
        <location evidence="1">Membrane</location>
        <topology evidence="1">Multi-pass membrane protein</topology>
    </subcellularLocation>
</comment>
<dbReference type="Proteomes" id="UP001595962">
    <property type="component" value="Unassembled WGS sequence"/>
</dbReference>
<feature type="transmembrane region" description="Helical" evidence="6">
    <location>
        <begin position="596"/>
        <end position="623"/>
    </location>
</feature>
<feature type="transmembrane region" description="Helical" evidence="6">
    <location>
        <begin position="436"/>
        <end position="460"/>
    </location>
</feature>
<evidence type="ECO:0000256" key="5">
    <source>
        <dbReference type="SAM" id="MobiDB-lite"/>
    </source>
</evidence>